<keyword evidence="5" id="KW-0964">Secreted</keyword>
<dbReference type="Pfam" id="PF00082">
    <property type="entry name" value="Peptidase_S8"/>
    <property type="match status" value="1"/>
</dbReference>
<dbReference type="GO" id="GO:0004252">
    <property type="term" value="F:serine-type endopeptidase activity"/>
    <property type="evidence" value="ECO:0007669"/>
    <property type="project" value="UniProtKB-UniRule"/>
</dbReference>
<dbReference type="PRINTS" id="PR00723">
    <property type="entry name" value="SUBTILISIN"/>
</dbReference>
<evidence type="ECO:0000256" key="1">
    <source>
        <dbReference type="ARBA" id="ARBA00002076"/>
    </source>
</evidence>
<evidence type="ECO:0000256" key="12">
    <source>
        <dbReference type="SAM" id="MobiDB-lite"/>
    </source>
</evidence>
<comment type="function">
    <text evidence="1">Required for arbuscular mycorrhiza (AM) development during AM symbiosis with AM fungi (e.g. Glomeromycota intraradices).</text>
</comment>
<dbReference type="CDD" id="cd04852">
    <property type="entry name" value="Peptidases_S8_3"/>
    <property type="match status" value="1"/>
</dbReference>
<dbReference type="PROSITE" id="PS51892">
    <property type="entry name" value="SUBTILASE"/>
    <property type="match status" value="1"/>
</dbReference>
<evidence type="ECO:0000259" key="13">
    <source>
        <dbReference type="Pfam" id="PF00082"/>
    </source>
</evidence>
<dbReference type="Pfam" id="PF02225">
    <property type="entry name" value="PA"/>
    <property type="match status" value="1"/>
</dbReference>
<feature type="active site" description="Charge relay system" evidence="10 11">
    <location>
        <position position="183"/>
    </location>
</feature>
<keyword evidence="6 11" id="KW-0645">Protease</keyword>
<dbReference type="InterPro" id="IPR036852">
    <property type="entry name" value="Peptidase_S8/S53_dom_sf"/>
</dbReference>
<feature type="region of interest" description="Disordered" evidence="12">
    <location>
        <begin position="168"/>
        <end position="189"/>
    </location>
</feature>
<dbReference type="EMBL" id="JAATIP010000300">
    <property type="protein sequence ID" value="KAF4353059.1"/>
    <property type="molecule type" value="Genomic_DNA"/>
</dbReference>
<feature type="compositionally biased region" description="Basic and acidic residues" evidence="12">
    <location>
        <begin position="175"/>
        <end position="184"/>
    </location>
</feature>
<evidence type="ECO:0000256" key="2">
    <source>
        <dbReference type="ARBA" id="ARBA00004271"/>
    </source>
</evidence>
<keyword evidence="8 11" id="KW-0378">Hydrolase</keyword>
<reference evidence="17 18" key="1">
    <citation type="journal article" date="2020" name="bioRxiv">
        <title>Sequence and annotation of 42 cannabis genomes reveals extensive copy number variation in cannabinoid synthesis and pathogen resistance genes.</title>
        <authorList>
            <person name="Mckernan K.J."/>
            <person name="Helbert Y."/>
            <person name="Kane L.T."/>
            <person name="Ebling H."/>
            <person name="Zhang L."/>
            <person name="Liu B."/>
            <person name="Eaton Z."/>
            <person name="Mclaughlin S."/>
            <person name="Kingan S."/>
            <person name="Baybayan P."/>
            <person name="Concepcion G."/>
            <person name="Jordan M."/>
            <person name="Riva A."/>
            <person name="Barbazuk W."/>
            <person name="Harkins T."/>
        </authorList>
    </citation>
    <scope>NUCLEOTIDE SEQUENCE [LARGE SCALE GENOMIC DNA]</scope>
    <source>
        <strain evidence="18">cv. Jamaican Lion 4</strain>
        <tissue evidence="17">Leaf</tissue>
    </source>
</reference>
<dbReference type="Proteomes" id="UP000525078">
    <property type="component" value="Unassembled WGS sequence"/>
</dbReference>
<dbReference type="InterPro" id="IPR037045">
    <property type="entry name" value="S8pro/Inhibitor_I9_sf"/>
</dbReference>
<evidence type="ECO:0000259" key="16">
    <source>
        <dbReference type="Pfam" id="PF17766"/>
    </source>
</evidence>
<evidence type="ECO:0000256" key="7">
    <source>
        <dbReference type="ARBA" id="ARBA00022729"/>
    </source>
</evidence>
<dbReference type="FunFam" id="3.50.30.30:FF:000005">
    <property type="entry name" value="subtilisin-like protease SBT1.5"/>
    <property type="match status" value="1"/>
</dbReference>
<dbReference type="InterPro" id="IPR023828">
    <property type="entry name" value="Peptidase_S8_Ser-AS"/>
</dbReference>
<evidence type="ECO:0000313" key="17">
    <source>
        <dbReference type="EMBL" id="KAF4353059.1"/>
    </source>
</evidence>
<evidence type="ECO:0000256" key="3">
    <source>
        <dbReference type="ARBA" id="ARBA00011073"/>
    </source>
</evidence>
<evidence type="ECO:0000256" key="10">
    <source>
        <dbReference type="PIRSR" id="PIRSR615500-1"/>
    </source>
</evidence>
<organism evidence="17 18">
    <name type="scientific">Cannabis sativa</name>
    <name type="common">Hemp</name>
    <name type="synonym">Marijuana</name>
    <dbReference type="NCBI Taxonomy" id="3483"/>
    <lineage>
        <taxon>Eukaryota</taxon>
        <taxon>Viridiplantae</taxon>
        <taxon>Streptophyta</taxon>
        <taxon>Embryophyta</taxon>
        <taxon>Tracheophyta</taxon>
        <taxon>Spermatophyta</taxon>
        <taxon>Magnoliopsida</taxon>
        <taxon>eudicotyledons</taxon>
        <taxon>Gunneridae</taxon>
        <taxon>Pentapetalae</taxon>
        <taxon>rosids</taxon>
        <taxon>fabids</taxon>
        <taxon>Rosales</taxon>
        <taxon>Cannabaceae</taxon>
        <taxon>Cannabis</taxon>
    </lineage>
</organism>
<evidence type="ECO:0000256" key="11">
    <source>
        <dbReference type="PROSITE-ProRule" id="PRU01240"/>
    </source>
</evidence>
<comment type="similarity">
    <text evidence="3 11">Belongs to the peptidase S8 family.</text>
</comment>
<sequence length="732" mass="79566">MDKTNKPAVFNEHINWFQSSLKSVSNSNILYTYSHVVHGFSTRLTQNQAELLRKQTGVRYVLPEVTYKLHTTRTPNFLGLYNTTAFTSHINNKLVSDVVIGVLDTGVWPESQSYNDKGLPPIPAAWKGSCHDDDDDLNLFFNNNFGCNRKLIGARFFSKGYEASAGPINQTLESKSPRDNEGHGTHTSATAAGSAVLGANLKGFASGTARGMAPTARIASYKVCWISGCFGSDVIAAVDKAIEDGVHILSMSFGRTPTDYYDDASAIATFAAMQRGIFVSASAGNKGPETKSVSNIAPWIMTVGAGTIDRDFTAYIRLGNGRQFKGLSSFAQPKHLNNNKWFPIVEAKRVSRSVYGGYCLAGTLTPHEVAGKIVICYEGRTARTQKSLALKDAGGAAMVYIYKKSNYFDKIVADADFVPTISIGVENINEIKRYLNSVVNPTATMMIKGTEIGFGVKPSPIVPDFSSRGPNPITPEIVKPDVIAPGVNILAAWSGTSGPTELSSDKRVVDFNIISGTSMACPHVSGIAALIKSVHPDWSPAAIKSALMTTSYRTDRKNGRPIQDITTENDATPFDYGSGHVDPVAAVDPGLVYDLTPEDYVWFLCVSDYTQRQIKVVTNRDINCEDYLRGTNDHLGQFNYPSFAVPFDIINANTNIINGSTSTIITHTRSLTNVGTPATYKVKVSKVESVKIVVNPSSLTFTHKKQKLAYTVTSSKTVLNLCDLARYHVESD</sequence>
<dbReference type="FunFam" id="3.40.50.200:FF:000006">
    <property type="entry name" value="Subtilisin-like protease SBT1.5"/>
    <property type="match status" value="1"/>
</dbReference>
<dbReference type="Pfam" id="PF17766">
    <property type="entry name" value="fn3_6"/>
    <property type="match status" value="1"/>
</dbReference>
<dbReference type="InterPro" id="IPR010259">
    <property type="entry name" value="S8pro/Inhibitor_I9"/>
</dbReference>
<gene>
    <name evidence="17" type="ORF">F8388_016904</name>
</gene>
<evidence type="ECO:0000259" key="15">
    <source>
        <dbReference type="Pfam" id="PF05922"/>
    </source>
</evidence>
<dbReference type="GO" id="GO:0048046">
    <property type="term" value="C:apoplast"/>
    <property type="evidence" value="ECO:0007669"/>
    <property type="project" value="UniProtKB-SubCell"/>
</dbReference>
<dbReference type="InterPro" id="IPR003137">
    <property type="entry name" value="PA_domain"/>
</dbReference>
<evidence type="ECO:0000256" key="6">
    <source>
        <dbReference type="ARBA" id="ARBA00022670"/>
    </source>
</evidence>
<feature type="domain" description="Inhibitor I9" evidence="15">
    <location>
        <begin position="1"/>
        <end position="70"/>
    </location>
</feature>
<proteinExistence type="inferred from homology"/>
<comment type="caution">
    <text evidence="17">The sequence shown here is derived from an EMBL/GenBank/DDBJ whole genome shotgun (WGS) entry which is preliminary data.</text>
</comment>
<dbReference type="AlphaFoldDB" id="A0A7J6E5Y1"/>
<dbReference type="Pfam" id="PF05922">
    <property type="entry name" value="Inhibitor_I9"/>
    <property type="match status" value="1"/>
</dbReference>
<feature type="domain" description="Subtilisin-like protease fibronectin type-III" evidence="16">
    <location>
        <begin position="637"/>
        <end position="717"/>
    </location>
</feature>
<feature type="active site" description="Charge relay system" evidence="10 11">
    <location>
        <position position="104"/>
    </location>
</feature>
<keyword evidence="4" id="KW-0052">Apoplast</keyword>
<dbReference type="SUPFAM" id="SSF52743">
    <property type="entry name" value="Subtilisin-like"/>
    <property type="match status" value="1"/>
</dbReference>
<accession>A0A7J6E5Y1</accession>
<evidence type="ECO:0000256" key="5">
    <source>
        <dbReference type="ARBA" id="ARBA00022525"/>
    </source>
</evidence>
<dbReference type="InterPro" id="IPR034197">
    <property type="entry name" value="Peptidases_S8_3"/>
</dbReference>
<evidence type="ECO:0000259" key="14">
    <source>
        <dbReference type="Pfam" id="PF02225"/>
    </source>
</evidence>
<dbReference type="PANTHER" id="PTHR10795">
    <property type="entry name" value="PROPROTEIN CONVERTASE SUBTILISIN/KEXIN"/>
    <property type="match status" value="1"/>
</dbReference>
<keyword evidence="7" id="KW-0732">Signal</keyword>
<feature type="active site" description="Charge relay system" evidence="10 11">
    <location>
        <position position="518"/>
    </location>
</feature>
<dbReference type="InterPro" id="IPR041469">
    <property type="entry name" value="Subtilisin-like_FN3"/>
</dbReference>
<dbReference type="GO" id="GO:0009609">
    <property type="term" value="P:response to symbiotic bacterium"/>
    <property type="evidence" value="ECO:0007669"/>
    <property type="project" value="UniProtKB-ARBA"/>
</dbReference>
<dbReference type="PROSITE" id="PS00138">
    <property type="entry name" value="SUBTILASE_SER"/>
    <property type="match status" value="1"/>
</dbReference>
<dbReference type="InterPro" id="IPR000209">
    <property type="entry name" value="Peptidase_S8/S53_dom"/>
</dbReference>
<evidence type="ECO:0000313" key="18">
    <source>
        <dbReference type="Proteomes" id="UP000525078"/>
    </source>
</evidence>
<dbReference type="InterPro" id="IPR045051">
    <property type="entry name" value="SBT"/>
</dbReference>
<dbReference type="GO" id="GO:0006508">
    <property type="term" value="P:proteolysis"/>
    <property type="evidence" value="ECO:0007669"/>
    <property type="project" value="UniProtKB-KW"/>
</dbReference>
<keyword evidence="9 11" id="KW-0720">Serine protease</keyword>
<evidence type="ECO:0000256" key="8">
    <source>
        <dbReference type="ARBA" id="ARBA00022801"/>
    </source>
</evidence>
<dbReference type="Gene3D" id="3.30.70.80">
    <property type="entry name" value="Peptidase S8 propeptide/proteinase inhibitor I9"/>
    <property type="match status" value="1"/>
</dbReference>
<dbReference type="GO" id="GO:0009610">
    <property type="term" value="P:response to symbiotic fungus"/>
    <property type="evidence" value="ECO:0007669"/>
    <property type="project" value="UniProtKB-ARBA"/>
</dbReference>
<dbReference type="Gene3D" id="3.40.50.200">
    <property type="entry name" value="Peptidase S8/S53 domain"/>
    <property type="match status" value="1"/>
</dbReference>
<evidence type="ECO:0000256" key="4">
    <source>
        <dbReference type="ARBA" id="ARBA00022523"/>
    </source>
</evidence>
<comment type="subcellular location">
    <subcellularLocation>
        <location evidence="2">Secreted</location>
        <location evidence="2">Extracellular space</location>
        <location evidence="2">Apoplast</location>
    </subcellularLocation>
</comment>
<dbReference type="Gene3D" id="3.50.30.30">
    <property type="match status" value="1"/>
</dbReference>
<name>A0A7J6E5Y1_CANSA</name>
<dbReference type="Gene3D" id="2.60.40.2310">
    <property type="match status" value="1"/>
</dbReference>
<protein>
    <submittedName>
        <fullName evidence="17">Uncharacterized protein</fullName>
    </submittedName>
</protein>
<dbReference type="CDD" id="cd02120">
    <property type="entry name" value="PA_subtilisin_like"/>
    <property type="match status" value="1"/>
</dbReference>
<feature type="domain" description="Peptidase S8/S53" evidence="13">
    <location>
        <begin position="97"/>
        <end position="560"/>
    </location>
</feature>
<feature type="domain" description="PA" evidence="14">
    <location>
        <begin position="365"/>
        <end position="431"/>
    </location>
</feature>
<dbReference type="InterPro" id="IPR015500">
    <property type="entry name" value="Peptidase_S8_subtilisin-rel"/>
</dbReference>
<evidence type="ECO:0000256" key="9">
    <source>
        <dbReference type="ARBA" id="ARBA00022825"/>
    </source>
</evidence>